<dbReference type="PANTHER" id="PTHR11632:SF51">
    <property type="entry name" value="SUCCINATE DEHYDROGENASE [UBIQUINONE] FLAVOPROTEIN SUBUNIT, MITOCHONDRIAL"/>
    <property type="match status" value="1"/>
</dbReference>
<keyword evidence="1" id="KW-0285">Flavoprotein</keyword>
<dbReference type="SUPFAM" id="SSF51905">
    <property type="entry name" value="FAD/NAD(P)-binding domain"/>
    <property type="match status" value="1"/>
</dbReference>
<dbReference type="GO" id="GO:0033765">
    <property type="term" value="F:steroid dehydrogenase activity, acting on the CH-CH group of donors"/>
    <property type="evidence" value="ECO:0007669"/>
    <property type="project" value="UniProtKB-ARBA"/>
</dbReference>
<dbReference type="InterPro" id="IPR027477">
    <property type="entry name" value="Succ_DH/fumarate_Rdtase_cat_sf"/>
</dbReference>
<evidence type="ECO:0000259" key="4">
    <source>
        <dbReference type="Pfam" id="PF00890"/>
    </source>
</evidence>
<dbReference type="AlphaFoldDB" id="A0A1I2D3C0"/>
<feature type="active site" description="Proton acceptor" evidence="3">
    <location>
        <position position="280"/>
    </location>
</feature>
<proteinExistence type="predicted"/>
<dbReference type="Pfam" id="PF00890">
    <property type="entry name" value="FAD_binding_2"/>
    <property type="match status" value="1"/>
</dbReference>
<gene>
    <name evidence="6" type="ORF">SAMN05192532_103380</name>
</gene>
<dbReference type="SUPFAM" id="SSF46977">
    <property type="entry name" value="Succinate dehydrogenase/fumarate reductase flavoprotein C-terminal domain"/>
    <property type="match status" value="1"/>
</dbReference>
<dbReference type="InterPro" id="IPR015939">
    <property type="entry name" value="Fum_Rdtase/Succ_DH_flav-like_C"/>
</dbReference>
<feature type="domain" description="Fumarate reductase/succinate dehydrogenase flavoprotein-like C-terminal" evidence="5">
    <location>
        <begin position="441"/>
        <end position="543"/>
    </location>
</feature>
<dbReference type="STRING" id="930128.SAMN05192532_103380"/>
<evidence type="ECO:0000256" key="3">
    <source>
        <dbReference type="PIRSR" id="PIRSR000171-1"/>
    </source>
</evidence>
<keyword evidence="2" id="KW-0560">Oxidoreductase</keyword>
<dbReference type="PANTHER" id="PTHR11632">
    <property type="entry name" value="SUCCINATE DEHYDROGENASE 2 FLAVOPROTEIN SUBUNIT"/>
    <property type="match status" value="1"/>
</dbReference>
<dbReference type="PIRSF" id="PIRSF000171">
    <property type="entry name" value="SDHA_APRA_LASPO"/>
    <property type="match status" value="1"/>
</dbReference>
<sequence>MKMRKYDILIIGSGAAGLTAAVYAARSGLDVLVLDKGAFGKSGSTVGAVQVAGLGPWSHPEDSPDAYGQDINESGRGLSETPLIDTLTSHIEPRLKEIVDMGLKLDTNDSKEVDVTLTSGHTIPRSISAKKGKSGLSLIQVLTKTARKLENITRWSDVMTLEISTVDGRANGAVVYDLRKNEPYFIQSKATILATGGLGQLFSVTSNPVQSTGDGFSLGLHAGAPLVDMEQLQFYPVSVIQPRSLAGLCLSFYHLGKLYNTYGNRFMETYEPETLEDTTRDKLSLAISKEVSAGRATRRNGVWLDASDEIDAVKQYFDHEYKLLKDRGADPETEKIETGPAAHFQMGGIRINTYGATAIEGLFAAGESSGGLHGGNRLGNNALSECIVFGAQAGKAASQYVQETPGSQISESPHSDQADAWLTQLSMPASTSSKRPWEWKQKIRHVMDSHLGVIRSEKGLKQAEAAFMEIEEQISRLPVSVSSREYSREIVDFFEVHHMIQTAQIITAAALTRKESRGAHYRSDYPTRANEVYHTITFLQDGRLQSVHVPVKKETVT</sequence>
<reference evidence="6 7" key="1">
    <citation type="submission" date="2016-10" db="EMBL/GenBank/DDBJ databases">
        <authorList>
            <person name="de Groot N.N."/>
        </authorList>
    </citation>
    <scope>NUCLEOTIDE SEQUENCE [LARGE SCALE GENOMIC DNA]</scope>
    <source>
        <strain evidence="6 7">DSM 23995</strain>
    </source>
</reference>
<dbReference type="RefSeq" id="WP_177194771.1">
    <property type="nucleotide sequence ID" value="NZ_FONT01000003.1"/>
</dbReference>
<name>A0A1I2D3C0_9BACI</name>
<organism evidence="6 7">
    <name type="scientific">Alteribacillus iranensis</name>
    <dbReference type="NCBI Taxonomy" id="930128"/>
    <lineage>
        <taxon>Bacteria</taxon>
        <taxon>Bacillati</taxon>
        <taxon>Bacillota</taxon>
        <taxon>Bacilli</taxon>
        <taxon>Bacillales</taxon>
        <taxon>Bacillaceae</taxon>
        <taxon>Alteribacillus</taxon>
    </lineage>
</organism>
<dbReference type="Gene3D" id="1.20.58.100">
    <property type="entry name" value="Fumarate reductase/succinate dehydrogenase flavoprotein-like, C-terminal domain"/>
    <property type="match status" value="1"/>
</dbReference>
<protein>
    <submittedName>
        <fullName evidence="6">Fumarate reductase (CoM/CoB) subunit A</fullName>
    </submittedName>
</protein>
<evidence type="ECO:0000313" key="6">
    <source>
        <dbReference type="EMBL" id="SFE75009.1"/>
    </source>
</evidence>
<dbReference type="InterPro" id="IPR037099">
    <property type="entry name" value="Fum_R/Succ_DH_flav-like_C_sf"/>
</dbReference>
<dbReference type="InterPro" id="IPR003953">
    <property type="entry name" value="FAD-dep_OxRdtase_2_FAD-bd"/>
</dbReference>
<evidence type="ECO:0000256" key="2">
    <source>
        <dbReference type="ARBA" id="ARBA00023002"/>
    </source>
</evidence>
<evidence type="ECO:0000256" key="1">
    <source>
        <dbReference type="ARBA" id="ARBA00022630"/>
    </source>
</evidence>
<dbReference type="EMBL" id="FONT01000003">
    <property type="protein sequence ID" value="SFE75009.1"/>
    <property type="molecule type" value="Genomic_DNA"/>
</dbReference>
<dbReference type="InterPro" id="IPR036188">
    <property type="entry name" value="FAD/NAD-bd_sf"/>
</dbReference>
<evidence type="ECO:0000259" key="5">
    <source>
        <dbReference type="Pfam" id="PF02910"/>
    </source>
</evidence>
<dbReference type="Gene3D" id="3.90.700.10">
    <property type="entry name" value="Succinate dehydrogenase/fumarate reductase flavoprotein, catalytic domain"/>
    <property type="match status" value="1"/>
</dbReference>
<dbReference type="PRINTS" id="PR00368">
    <property type="entry name" value="FADPNR"/>
</dbReference>
<dbReference type="Pfam" id="PF02910">
    <property type="entry name" value="Succ_DH_flav_C"/>
    <property type="match status" value="1"/>
</dbReference>
<dbReference type="InterPro" id="IPR030664">
    <property type="entry name" value="SdhA/FrdA/AprA"/>
</dbReference>
<dbReference type="SUPFAM" id="SSF56425">
    <property type="entry name" value="Succinate dehydrogenase/fumarate reductase flavoprotein, catalytic domain"/>
    <property type="match status" value="1"/>
</dbReference>
<keyword evidence="7" id="KW-1185">Reference proteome</keyword>
<evidence type="ECO:0000313" key="7">
    <source>
        <dbReference type="Proteomes" id="UP000199516"/>
    </source>
</evidence>
<accession>A0A1I2D3C0</accession>
<dbReference type="Gene3D" id="3.50.50.60">
    <property type="entry name" value="FAD/NAD(P)-binding domain"/>
    <property type="match status" value="1"/>
</dbReference>
<feature type="domain" description="FAD-dependent oxidoreductase 2 FAD-binding" evidence="4">
    <location>
        <begin position="7"/>
        <end position="383"/>
    </location>
</feature>
<dbReference type="Proteomes" id="UP000199516">
    <property type="component" value="Unassembled WGS sequence"/>
</dbReference>